<protein>
    <submittedName>
        <fullName evidence="2">Uncharacterized protein</fullName>
    </submittedName>
</protein>
<accession>A0AAN9RBM6</accession>
<feature type="compositionally biased region" description="Low complexity" evidence="1">
    <location>
        <begin position="97"/>
        <end position="110"/>
    </location>
</feature>
<reference evidence="2 3" key="1">
    <citation type="submission" date="2024-01" db="EMBL/GenBank/DDBJ databases">
        <title>The genomes of 5 underutilized Papilionoideae crops provide insights into root nodulation and disease resistanc.</title>
        <authorList>
            <person name="Jiang F."/>
        </authorList>
    </citation>
    <scope>NUCLEOTIDE SEQUENCE [LARGE SCALE GENOMIC DNA]</scope>
    <source>
        <strain evidence="2">LVBAO_FW01</strain>
        <tissue evidence="2">Leaves</tissue>
    </source>
</reference>
<feature type="compositionally biased region" description="Basic and acidic residues" evidence="1">
    <location>
        <begin position="111"/>
        <end position="120"/>
    </location>
</feature>
<dbReference type="EMBL" id="JAYMYQ010000001">
    <property type="protein sequence ID" value="KAK7360813.1"/>
    <property type="molecule type" value="Genomic_DNA"/>
</dbReference>
<sequence length="127" mass="13959">MSCSRRRKNEGLEVHPATLWSSASWHMKRSHSPDYERASSHEMVDGAIFALTLILSTQSPSPMGPGVRNCLRPLDGVWEMLEKALLTSANSPTETLRSAGRARTRSAGSRRGADDYDQSLKPKAYGA</sequence>
<keyword evidence="3" id="KW-1185">Reference proteome</keyword>
<gene>
    <name evidence="2" type="ORF">VNO77_02828</name>
</gene>
<organism evidence="2 3">
    <name type="scientific">Canavalia gladiata</name>
    <name type="common">Sword bean</name>
    <name type="synonym">Dolichos gladiatus</name>
    <dbReference type="NCBI Taxonomy" id="3824"/>
    <lineage>
        <taxon>Eukaryota</taxon>
        <taxon>Viridiplantae</taxon>
        <taxon>Streptophyta</taxon>
        <taxon>Embryophyta</taxon>
        <taxon>Tracheophyta</taxon>
        <taxon>Spermatophyta</taxon>
        <taxon>Magnoliopsida</taxon>
        <taxon>eudicotyledons</taxon>
        <taxon>Gunneridae</taxon>
        <taxon>Pentapetalae</taxon>
        <taxon>rosids</taxon>
        <taxon>fabids</taxon>
        <taxon>Fabales</taxon>
        <taxon>Fabaceae</taxon>
        <taxon>Papilionoideae</taxon>
        <taxon>50 kb inversion clade</taxon>
        <taxon>NPAAA clade</taxon>
        <taxon>indigoferoid/millettioid clade</taxon>
        <taxon>Phaseoleae</taxon>
        <taxon>Canavalia</taxon>
    </lineage>
</organism>
<evidence type="ECO:0000256" key="1">
    <source>
        <dbReference type="SAM" id="MobiDB-lite"/>
    </source>
</evidence>
<dbReference type="AlphaFoldDB" id="A0AAN9RBM6"/>
<comment type="caution">
    <text evidence="2">The sequence shown here is derived from an EMBL/GenBank/DDBJ whole genome shotgun (WGS) entry which is preliminary data.</text>
</comment>
<evidence type="ECO:0000313" key="3">
    <source>
        <dbReference type="Proteomes" id="UP001367508"/>
    </source>
</evidence>
<name>A0AAN9RBM6_CANGL</name>
<proteinExistence type="predicted"/>
<feature type="region of interest" description="Disordered" evidence="1">
    <location>
        <begin position="89"/>
        <end position="127"/>
    </location>
</feature>
<dbReference type="Proteomes" id="UP001367508">
    <property type="component" value="Unassembled WGS sequence"/>
</dbReference>
<evidence type="ECO:0000313" key="2">
    <source>
        <dbReference type="EMBL" id="KAK7360813.1"/>
    </source>
</evidence>